<dbReference type="PANTHER" id="PTHR21514:SF0">
    <property type="entry name" value="AP-4 COMPLEX ACCESSORY SUBUNIT TEPSIN"/>
    <property type="match status" value="1"/>
</dbReference>
<evidence type="ECO:0000256" key="2">
    <source>
        <dbReference type="ARBA" id="ARBA00004514"/>
    </source>
</evidence>
<feature type="region of interest" description="Disordered" evidence="12">
    <location>
        <begin position="420"/>
        <end position="489"/>
    </location>
</feature>
<organism evidence="14 15">
    <name type="scientific">Equus caballus</name>
    <name type="common">Horse</name>
    <dbReference type="NCBI Taxonomy" id="9796"/>
    <lineage>
        <taxon>Eukaryota</taxon>
        <taxon>Metazoa</taxon>
        <taxon>Chordata</taxon>
        <taxon>Craniata</taxon>
        <taxon>Vertebrata</taxon>
        <taxon>Euteleostomi</taxon>
        <taxon>Mammalia</taxon>
        <taxon>Eutheria</taxon>
        <taxon>Laurasiatheria</taxon>
        <taxon>Perissodactyla</taxon>
        <taxon>Equidae</taxon>
        <taxon>Equus</taxon>
    </lineage>
</organism>
<sequence length="552" mass="57215">MAGTPPLRDRLSFLHRLPILLKGTSDDDVPCPGYLFEEIAKISHESLGSSQCLLEYLLNRLHSGSGRVKLKVLKIMLHLCSHGSPSFLLILKRNSTFIQEAAVFAGPPDPLHGNSLSRKVRAAAQDLGTALFSDTSSPPSPSQPPRALPPAGMGSQSRPQGTLQGFGYSQERGHTGSAGEAFLSTIQKAAEVVANAVRPGSESPSTRRPPPRGDAYQPAMTPSASHAHPSPGNLLPGAVPGARALRHQPGQAGGGWDEPDSSPSSQNSSQENGNLGKTSDSGSRSGSDSPSGASWAPSDLAERAEAMTLSDCQQELSLVQTVTRGSRAFLSREEAQHFVKECGLLNCEAVLELLICHLGGTSECVQMILRHFEASCRQRPPAQRPPAEPGTATTHAGPSDLLTDTVPFGGGQAFLQPLNSALFSPKGPAQPPPLQGSPLAGPGDTREAETRLAGSREQGPASEPGPSGTDTTEGVPELGPGPSGCPWSPVASGSCSSLFAGMELVACPRLLGAGTAAGEPPSAPQAPWTLSQSVAAREPPGSEPSAFAFLNS</sequence>
<feature type="region of interest" description="Disordered" evidence="12">
    <location>
        <begin position="196"/>
        <end position="298"/>
    </location>
</feature>
<protein>
    <recommendedName>
        <fullName evidence="10">AP-4 complex accessory subunit Tepsin</fullName>
    </recommendedName>
    <alternativeName>
        <fullName evidence="11">ENTH domain-containing protein 2</fullName>
    </alternativeName>
</protein>
<feature type="region of interest" description="Disordered" evidence="12">
    <location>
        <begin position="513"/>
        <end position="552"/>
    </location>
</feature>
<keyword evidence="15" id="KW-1185">Reference proteome</keyword>
<evidence type="ECO:0000259" key="13">
    <source>
        <dbReference type="PROSITE" id="PS50942"/>
    </source>
</evidence>
<dbReference type="Pfam" id="PF01417">
    <property type="entry name" value="ENTH"/>
    <property type="match status" value="1"/>
</dbReference>
<evidence type="ECO:0000256" key="10">
    <source>
        <dbReference type="ARBA" id="ARBA00070138"/>
    </source>
</evidence>
<dbReference type="SUPFAM" id="SSF48464">
    <property type="entry name" value="ENTH/VHS domain"/>
    <property type="match status" value="1"/>
</dbReference>
<dbReference type="GeneID" id="100056115"/>
<comment type="function">
    <text evidence="8">Associates with the adapter-like complex 4 (AP-4) and may therefore play a role in vesicular trafficking of proteins at the trans-Golgi network.</text>
</comment>
<feature type="domain" description="ENTH" evidence="13">
    <location>
        <begin position="8"/>
        <end position="141"/>
    </location>
</feature>
<dbReference type="RefSeq" id="XP_023507574.1">
    <property type="nucleotide sequence ID" value="XM_023651806.2"/>
</dbReference>
<feature type="region of interest" description="Disordered" evidence="12">
    <location>
        <begin position="379"/>
        <end position="408"/>
    </location>
</feature>
<dbReference type="InterPro" id="IPR035802">
    <property type="entry name" value="ENTH/VHS_tepsin"/>
</dbReference>
<feature type="region of interest" description="Disordered" evidence="12">
    <location>
        <begin position="131"/>
        <end position="176"/>
    </location>
</feature>
<evidence type="ECO:0000256" key="9">
    <source>
        <dbReference type="ARBA" id="ARBA00065876"/>
    </source>
</evidence>
<reference evidence="14" key="3">
    <citation type="submission" date="2025-09" db="UniProtKB">
        <authorList>
            <consortium name="Ensembl"/>
        </authorList>
    </citation>
    <scope>IDENTIFICATION</scope>
    <source>
        <strain evidence="14">Thoroughbred</strain>
    </source>
</reference>
<dbReference type="Proteomes" id="UP000002281">
    <property type="component" value="Chromosome 11"/>
</dbReference>
<keyword evidence="7" id="KW-0968">Cytoplasmic vesicle</keyword>
<keyword evidence="4" id="KW-0963">Cytoplasm</keyword>
<evidence type="ECO:0000256" key="12">
    <source>
        <dbReference type="SAM" id="MobiDB-lite"/>
    </source>
</evidence>
<dbReference type="PROSITE" id="PS50942">
    <property type="entry name" value="ENTH"/>
    <property type="match status" value="1"/>
</dbReference>
<name>A0A9L0T7T7_HORSE</name>
<reference evidence="14 15" key="1">
    <citation type="journal article" date="2009" name="Science">
        <title>Genome sequence, comparative analysis, and population genetics of the domestic horse.</title>
        <authorList>
            <consortium name="Broad Institute Genome Sequencing Platform"/>
            <consortium name="Broad Institute Whole Genome Assembly Team"/>
            <person name="Wade C.M."/>
            <person name="Giulotto E."/>
            <person name="Sigurdsson S."/>
            <person name="Zoli M."/>
            <person name="Gnerre S."/>
            <person name="Imsland F."/>
            <person name="Lear T.L."/>
            <person name="Adelson D.L."/>
            <person name="Bailey E."/>
            <person name="Bellone R.R."/>
            <person name="Bloecker H."/>
            <person name="Distl O."/>
            <person name="Edgar R.C."/>
            <person name="Garber M."/>
            <person name="Leeb T."/>
            <person name="Mauceli E."/>
            <person name="MacLeod J.N."/>
            <person name="Penedo M.C.T."/>
            <person name="Raison J.M."/>
            <person name="Sharpe T."/>
            <person name="Vogel J."/>
            <person name="Andersson L."/>
            <person name="Antczak D.F."/>
            <person name="Biagi T."/>
            <person name="Binns M.M."/>
            <person name="Chowdhary B.P."/>
            <person name="Coleman S.J."/>
            <person name="Della Valle G."/>
            <person name="Fryc S."/>
            <person name="Guerin G."/>
            <person name="Hasegawa T."/>
            <person name="Hill E.W."/>
            <person name="Jurka J."/>
            <person name="Kiialainen A."/>
            <person name="Lindgren G."/>
            <person name="Liu J."/>
            <person name="Magnani E."/>
            <person name="Mickelson J.R."/>
            <person name="Murray J."/>
            <person name="Nergadze S.G."/>
            <person name="Onofrio R."/>
            <person name="Pedroni S."/>
            <person name="Piras M.F."/>
            <person name="Raudsepp T."/>
            <person name="Rocchi M."/>
            <person name="Roeed K.H."/>
            <person name="Ryder O.A."/>
            <person name="Searle S."/>
            <person name="Skow L."/>
            <person name="Swinburne J.E."/>
            <person name="Syvaenen A.C."/>
            <person name="Tozaki T."/>
            <person name="Valberg S.J."/>
            <person name="Vaudin M."/>
            <person name="White J.R."/>
            <person name="Zody M.C."/>
            <person name="Lander E.S."/>
            <person name="Lindblad-Toh K."/>
        </authorList>
    </citation>
    <scope>NUCLEOTIDE SEQUENCE [LARGE SCALE GENOMIC DNA]</scope>
    <source>
        <strain evidence="14 15">Thoroughbred</strain>
    </source>
</reference>
<dbReference type="InterPro" id="IPR008942">
    <property type="entry name" value="ENTH_VHS"/>
</dbReference>
<dbReference type="GO" id="GO:0005794">
    <property type="term" value="C:Golgi apparatus"/>
    <property type="evidence" value="ECO:0007669"/>
    <property type="project" value="UniProtKB-SubCell"/>
</dbReference>
<evidence type="ECO:0000256" key="7">
    <source>
        <dbReference type="ARBA" id="ARBA00023329"/>
    </source>
</evidence>
<feature type="compositionally biased region" description="Pro residues" evidence="12">
    <location>
        <begin position="138"/>
        <end position="148"/>
    </location>
</feature>
<reference evidence="14" key="2">
    <citation type="submission" date="2025-08" db="UniProtKB">
        <authorList>
            <consortium name="Ensembl"/>
        </authorList>
    </citation>
    <scope>IDENTIFICATION</scope>
    <source>
        <strain evidence="14">Thoroughbred</strain>
    </source>
</reference>
<feature type="compositionally biased region" description="Low complexity" evidence="12">
    <location>
        <begin position="261"/>
        <end position="272"/>
    </location>
</feature>
<dbReference type="Gene3D" id="1.25.40.90">
    <property type="match status" value="1"/>
</dbReference>
<dbReference type="Ensembl" id="ENSECAT00000086770.1">
    <property type="protein sequence ID" value="ENSECAP00000083167.1"/>
    <property type="gene ID" value="ENSECAG00000024720.4"/>
</dbReference>
<dbReference type="CTD" id="146705"/>
<dbReference type="InterPro" id="IPR058028">
    <property type="entry name" value="Tepsin_VHS/ENTH-like"/>
</dbReference>
<dbReference type="FunFam" id="1.25.40.90:FF:000029">
    <property type="entry name" value="AP-4 complex accessory subunit Tepsin"/>
    <property type="match status" value="1"/>
</dbReference>
<dbReference type="AlphaFoldDB" id="A0A9L0T7T7"/>
<evidence type="ECO:0000256" key="8">
    <source>
        <dbReference type="ARBA" id="ARBA00054808"/>
    </source>
</evidence>
<evidence type="ECO:0000256" key="4">
    <source>
        <dbReference type="ARBA" id="ARBA00022490"/>
    </source>
</evidence>
<gene>
    <name evidence="14" type="primary">TEPSIN</name>
</gene>
<dbReference type="GO" id="GO:0005829">
    <property type="term" value="C:cytosol"/>
    <property type="evidence" value="ECO:0007669"/>
    <property type="project" value="UniProtKB-SubCell"/>
</dbReference>
<evidence type="ECO:0000256" key="1">
    <source>
        <dbReference type="ARBA" id="ARBA00004150"/>
    </source>
</evidence>
<proteinExistence type="predicted"/>
<dbReference type="PANTHER" id="PTHR21514">
    <property type="entry name" value="AP-4 COMPLEX ACCESSORY SUBUNIT TEPSIN"/>
    <property type="match status" value="1"/>
</dbReference>
<feature type="compositionally biased region" description="Polar residues" evidence="12">
    <location>
        <begin position="154"/>
        <end position="163"/>
    </location>
</feature>
<dbReference type="GO" id="GO:0030662">
    <property type="term" value="C:coated vesicle membrane"/>
    <property type="evidence" value="ECO:0007669"/>
    <property type="project" value="UniProtKB-ARBA"/>
</dbReference>
<feature type="compositionally biased region" description="Low complexity" evidence="12">
    <location>
        <begin position="279"/>
        <end position="298"/>
    </location>
</feature>
<comment type="subcellular location">
    <subcellularLocation>
        <location evidence="2">Cytoplasm</location>
        <location evidence="2">Cytosol</location>
    </subcellularLocation>
    <subcellularLocation>
        <location evidence="3">Cytoplasmic vesicle</location>
    </subcellularLocation>
    <subcellularLocation>
        <location evidence="1">Golgi apparatus</location>
        <location evidence="1">trans-Golgi network membrane</location>
        <topology evidence="1">Peripheral membrane protein</topology>
    </subcellularLocation>
</comment>
<dbReference type="GeneTree" id="ENSGT00390000015076"/>
<evidence type="ECO:0000256" key="11">
    <source>
        <dbReference type="ARBA" id="ARBA00083708"/>
    </source>
</evidence>
<keyword evidence="5" id="KW-0333">Golgi apparatus</keyword>
<keyword evidence="6" id="KW-0472">Membrane</keyword>
<dbReference type="InterPro" id="IPR039273">
    <property type="entry name" value="TEPSIN"/>
</dbReference>
<evidence type="ECO:0000313" key="15">
    <source>
        <dbReference type="Proteomes" id="UP000002281"/>
    </source>
</evidence>
<dbReference type="Pfam" id="PF25827">
    <property type="entry name" value="TVHS-like"/>
    <property type="match status" value="1"/>
</dbReference>
<dbReference type="InterPro" id="IPR013809">
    <property type="entry name" value="ENTH"/>
</dbReference>
<evidence type="ECO:0000256" key="3">
    <source>
        <dbReference type="ARBA" id="ARBA00004541"/>
    </source>
</evidence>
<comment type="subunit">
    <text evidence="9">Interacts with AP4B1 and AP4E1; the interaction is direct and mediates the association of TEPSIN with the adapter-like complex 4 (AP-4), a heterotetramer composed of AP4B1, AP4E1, AP4M1 and AP4S1.</text>
</comment>
<accession>A0A9L0T7T7</accession>
<evidence type="ECO:0000313" key="14">
    <source>
        <dbReference type="Ensembl" id="ENSECAP00000083167.1"/>
    </source>
</evidence>
<evidence type="ECO:0000256" key="6">
    <source>
        <dbReference type="ARBA" id="ARBA00023136"/>
    </source>
</evidence>
<dbReference type="CDD" id="cd03572">
    <property type="entry name" value="ENTH_like_Tepsin"/>
    <property type="match status" value="1"/>
</dbReference>
<evidence type="ECO:0000256" key="5">
    <source>
        <dbReference type="ARBA" id="ARBA00023034"/>
    </source>
</evidence>